<dbReference type="EMBL" id="GBHO01002795">
    <property type="protein sequence ID" value="JAG40809.1"/>
    <property type="molecule type" value="Transcribed_RNA"/>
</dbReference>
<evidence type="ECO:0000256" key="5">
    <source>
        <dbReference type="ARBA" id="ARBA00022857"/>
    </source>
</evidence>
<evidence type="ECO:0000256" key="7">
    <source>
        <dbReference type="RuleBase" id="RU003903"/>
    </source>
</evidence>
<dbReference type="EMBL" id="GBHO01004286">
    <property type="protein sequence ID" value="JAG39318.1"/>
    <property type="molecule type" value="Transcribed_RNA"/>
</dbReference>
<evidence type="ECO:0000313" key="13">
    <source>
        <dbReference type="EMBL" id="JAG39316.1"/>
    </source>
</evidence>
<evidence type="ECO:0000256" key="1">
    <source>
        <dbReference type="ARBA" id="ARBA00005205"/>
    </source>
</evidence>
<evidence type="ECO:0000256" key="4">
    <source>
        <dbReference type="ARBA" id="ARBA00022650"/>
    </source>
</evidence>
<evidence type="ECO:0000313" key="14">
    <source>
        <dbReference type="EMBL" id="JAG39317.1"/>
    </source>
</evidence>
<evidence type="ECO:0000313" key="17">
    <source>
        <dbReference type="EMBL" id="JAG39322.1"/>
    </source>
</evidence>
<dbReference type="HAMAP" id="MF_01925">
    <property type="entry name" value="P5C_reductase"/>
    <property type="match status" value="1"/>
</dbReference>
<keyword evidence="7" id="KW-0028">Amino-acid biosynthesis</keyword>
<dbReference type="PANTHER" id="PTHR11645">
    <property type="entry name" value="PYRROLINE-5-CARBOXYLATE REDUCTASE"/>
    <property type="match status" value="1"/>
</dbReference>
<dbReference type="PROSITE" id="PS00521">
    <property type="entry name" value="P5CR"/>
    <property type="match status" value="1"/>
</dbReference>
<dbReference type="AlphaFoldDB" id="A0A0A9Z490"/>
<dbReference type="GO" id="GO:0004735">
    <property type="term" value="F:pyrroline-5-carboxylate reductase activity"/>
    <property type="evidence" value="ECO:0007669"/>
    <property type="project" value="UniProtKB-EC"/>
</dbReference>
<reference evidence="12" key="1">
    <citation type="journal article" date="2014" name="PLoS ONE">
        <title>Transcriptome-Based Identification of ABC Transporters in the Western Tarnished Plant Bug Lygus hesperus.</title>
        <authorList>
            <person name="Hull J.J."/>
            <person name="Chaney K."/>
            <person name="Geib S.M."/>
            <person name="Fabrick J.A."/>
            <person name="Brent C.S."/>
            <person name="Walsh D."/>
            <person name="Lavine L.C."/>
        </authorList>
    </citation>
    <scope>NUCLEOTIDE SEQUENCE</scope>
</reference>
<dbReference type="EMBL" id="GDHC01018697">
    <property type="protein sequence ID" value="JAP99931.1"/>
    <property type="molecule type" value="Transcribed_RNA"/>
</dbReference>
<dbReference type="EMBL" id="GBHO01004285">
    <property type="protein sequence ID" value="JAG39319.1"/>
    <property type="molecule type" value="Transcribed_RNA"/>
</dbReference>
<evidence type="ECO:0000313" key="23">
    <source>
        <dbReference type="EMBL" id="JAQ02194.1"/>
    </source>
</evidence>
<dbReference type="SUPFAM" id="SSF48179">
    <property type="entry name" value="6-phosphogluconate dehydrogenase C-terminal domain-like"/>
    <property type="match status" value="1"/>
</dbReference>
<reference evidence="22" key="3">
    <citation type="journal article" date="2016" name="Gigascience">
        <title>De novo construction of an expanded transcriptome assembly for the western tarnished plant bug, Lygus hesperus.</title>
        <authorList>
            <person name="Tassone E.E."/>
            <person name="Geib S.M."/>
            <person name="Hall B."/>
            <person name="Fabrick J.A."/>
            <person name="Brent C.S."/>
            <person name="Hull J.J."/>
        </authorList>
    </citation>
    <scope>NUCLEOTIDE SEQUENCE</scope>
</reference>
<evidence type="ECO:0000313" key="15">
    <source>
        <dbReference type="EMBL" id="JAG39318.1"/>
    </source>
</evidence>
<keyword evidence="6 7" id="KW-0560">Oxidoreductase</keyword>
<dbReference type="GO" id="GO:0055129">
    <property type="term" value="P:L-proline biosynthetic process"/>
    <property type="evidence" value="ECO:0007669"/>
    <property type="project" value="UniProtKB-UniPathway"/>
</dbReference>
<name>A0A0A9Z490_LYGHE</name>
<dbReference type="EMBL" id="GBHO01002794">
    <property type="protein sequence ID" value="JAG40810.1"/>
    <property type="molecule type" value="Transcribed_RNA"/>
</dbReference>
<evidence type="ECO:0000256" key="3">
    <source>
        <dbReference type="ARBA" id="ARBA00012855"/>
    </source>
</evidence>
<evidence type="ECO:0000313" key="20">
    <source>
        <dbReference type="EMBL" id="JAG40809.1"/>
    </source>
</evidence>
<dbReference type="EMBL" id="GDHC01005258">
    <property type="protein sequence ID" value="JAQ13371.1"/>
    <property type="molecule type" value="Transcribed_RNA"/>
</dbReference>
<dbReference type="InterPro" id="IPR000304">
    <property type="entry name" value="Pyrroline-COOH_reductase"/>
</dbReference>
<protein>
    <recommendedName>
        <fullName evidence="3 7">Pyrroline-5-carboxylate reductase</fullName>
        <ecNumber evidence="3 7">1.5.1.2</ecNumber>
    </recommendedName>
</protein>
<dbReference type="PANTHER" id="PTHR11645:SF69">
    <property type="entry name" value="PYRROLINE-5-CARBOXYLATE REDUCTASE"/>
    <property type="match status" value="1"/>
</dbReference>
<evidence type="ECO:0000313" key="18">
    <source>
        <dbReference type="EMBL" id="JAG40806.1"/>
    </source>
</evidence>
<evidence type="ECO:0000259" key="8">
    <source>
        <dbReference type="Pfam" id="PF03807"/>
    </source>
</evidence>
<dbReference type="Gene3D" id="1.10.3730.10">
    <property type="entry name" value="ProC C-terminal domain-like"/>
    <property type="match status" value="1"/>
</dbReference>
<dbReference type="Gene3D" id="3.40.50.720">
    <property type="entry name" value="NAD(P)-binding Rossmann-like Domain"/>
    <property type="match status" value="1"/>
</dbReference>
<dbReference type="SUPFAM" id="SSF51735">
    <property type="entry name" value="NAD(P)-binding Rossmann-fold domains"/>
    <property type="match status" value="1"/>
</dbReference>
<evidence type="ECO:0000313" key="10">
    <source>
        <dbReference type="EMBL" id="JAG07994.1"/>
    </source>
</evidence>
<dbReference type="EMBL" id="GBHO01002796">
    <property type="protein sequence ID" value="JAG40808.1"/>
    <property type="molecule type" value="Transcribed_RNA"/>
</dbReference>
<dbReference type="Pfam" id="PF14748">
    <property type="entry name" value="P5CR_dimer"/>
    <property type="match status" value="1"/>
</dbReference>
<dbReference type="NCBIfam" id="TIGR00112">
    <property type="entry name" value="proC"/>
    <property type="match status" value="1"/>
</dbReference>
<accession>A0A0A9Z490</accession>
<evidence type="ECO:0000313" key="12">
    <source>
        <dbReference type="EMBL" id="JAG39314.1"/>
    </source>
</evidence>
<dbReference type="EMBL" id="GBHO01004290">
    <property type="protein sequence ID" value="JAG39314.1"/>
    <property type="molecule type" value="Transcribed_RNA"/>
</dbReference>
<dbReference type="FunFam" id="1.10.3730.10:FF:000001">
    <property type="entry name" value="Pyrroline-5-carboxylate reductase"/>
    <property type="match status" value="1"/>
</dbReference>
<evidence type="ECO:0000313" key="21">
    <source>
        <dbReference type="EMBL" id="JAG40810.1"/>
    </source>
</evidence>
<dbReference type="EMBL" id="GDHC01016435">
    <property type="protein sequence ID" value="JAQ02194.1"/>
    <property type="molecule type" value="Transcribed_RNA"/>
</dbReference>
<comment type="pathway">
    <text evidence="1 7">Amino-acid biosynthesis; L-proline biosynthesis; L-proline from L-glutamate 5-semialdehyde: step 1/1.</text>
</comment>
<evidence type="ECO:0000313" key="22">
    <source>
        <dbReference type="EMBL" id="JAP99931.1"/>
    </source>
</evidence>
<dbReference type="EMBL" id="GBHO01025400">
    <property type="protein sequence ID" value="JAG18204.1"/>
    <property type="molecule type" value="Transcribed_RNA"/>
</dbReference>
<dbReference type="InterPro" id="IPR053790">
    <property type="entry name" value="P5CR-like_CS"/>
</dbReference>
<dbReference type="EMBL" id="GBHO01035610">
    <property type="protein sequence ID" value="JAG07994.1"/>
    <property type="molecule type" value="Transcribed_RNA"/>
</dbReference>
<evidence type="ECO:0000313" key="24">
    <source>
        <dbReference type="EMBL" id="JAQ03600.1"/>
    </source>
</evidence>
<dbReference type="EC" id="1.5.1.2" evidence="3 7"/>
<reference evidence="12" key="2">
    <citation type="submission" date="2014-07" db="EMBL/GenBank/DDBJ databases">
        <authorList>
            <person name="Hull J."/>
        </authorList>
    </citation>
    <scope>NUCLEOTIDE SEQUENCE</scope>
</reference>
<feature type="domain" description="Pyrroline-5-carboxylate reductase catalytic N-terminal" evidence="8">
    <location>
        <begin position="64"/>
        <end position="149"/>
    </location>
</feature>
<evidence type="ECO:0000259" key="9">
    <source>
        <dbReference type="Pfam" id="PF14748"/>
    </source>
</evidence>
<dbReference type="EMBL" id="GBHO01004288">
    <property type="protein sequence ID" value="JAG39316.1"/>
    <property type="molecule type" value="Transcribed_RNA"/>
</dbReference>
<keyword evidence="5 7" id="KW-0521">NADP</keyword>
<dbReference type="EMBL" id="GBHO01004287">
    <property type="protein sequence ID" value="JAG39317.1"/>
    <property type="molecule type" value="Transcribed_RNA"/>
</dbReference>
<organism evidence="12">
    <name type="scientific">Lygus hesperus</name>
    <name type="common">Western plant bug</name>
    <dbReference type="NCBI Taxonomy" id="30085"/>
    <lineage>
        <taxon>Eukaryota</taxon>
        <taxon>Metazoa</taxon>
        <taxon>Ecdysozoa</taxon>
        <taxon>Arthropoda</taxon>
        <taxon>Hexapoda</taxon>
        <taxon>Insecta</taxon>
        <taxon>Pterygota</taxon>
        <taxon>Neoptera</taxon>
        <taxon>Paraneoptera</taxon>
        <taxon>Hemiptera</taxon>
        <taxon>Heteroptera</taxon>
        <taxon>Panheteroptera</taxon>
        <taxon>Cimicomorpha</taxon>
        <taxon>Miridae</taxon>
        <taxon>Mirini</taxon>
        <taxon>Lygus</taxon>
    </lineage>
</organism>
<dbReference type="InterPro" id="IPR029036">
    <property type="entry name" value="P5CR_dimer"/>
</dbReference>
<evidence type="ECO:0000313" key="19">
    <source>
        <dbReference type="EMBL" id="JAG40808.1"/>
    </source>
</evidence>
<evidence type="ECO:0000313" key="25">
    <source>
        <dbReference type="EMBL" id="JAQ13371.1"/>
    </source>
</evidence>
<sequence length="336" mass="35394">MQRKTLATLAQCGPWKSKNGAARVFLKRICPSLSVLRMNLSSSQKSEASGKRAHSEIKNEFPHKIGFIGSGNMAKAIAFSILDSGISSPKHIVASGTTLQHFATWKERGVATTFDNAEVVDFADIVFIAAPPQHFTDVVSSLQKSKLSVDYQKCFVSTMGGKTIKSLEEALSSVVGLKVAPQVIRITPNMPSMIGAGCCIMACDEAGKYTKAVQKILRASGTCEVVPERLMNACAATCGCGPAYLYLVIESLADGAVRAGVSRDLAYRLAAQTVVGAGQMVLKTGKHPGVLKDEICSEGGSTIAGVHALEEGGVRRSFINAVVAATKRAGELGSGK</sequence>
<dbReference type="Pfam" id="PF03807">
    <property type="entry name" value="F420_oxidored"/>
    <property type="match status" value="1"/>
</dbReference>
<proteinExistence type="inferred from homology"/>
<comment type="similarity">
    <text evidence="2 7">Belongs to the pyrroline-5-carboxylate reductase family.</text>
</comment>
<evidence type="ECO:0000256" key="2">
    <source>
        <dbReference type="ARBA" id="ARBA00005525"/>
    </source>
</evidence>
<comment type="catalytic activity">
    <reaction evidence="7">
        <text>L-proline + NADP(+) = (S)-1-pyrroline-5-carboxylate + NADPH + 2 H(+)</text>
        <dbReference type="Rhea" id="RHEA:14109"/>
        <dbReference type="ChEBI" id="CHEBI:15378"/>
        <dbReference type="ChEBI" id="CHEBI:17388"/>
        <dbReference type="ChEBI" id="CHEBI:57783"/>
        <dbReference type="ChEBI" id="CHEBI:58349"/>
        <dbReference type="ChEBI" id="CHEBI:60039"/>
        <dbReference type="EC" id="1.5.1.2"/>
    </reaction>
</comment>
<dbReference type="EMBL" id="GDHC01015029">
    <property type="protein sequence ID" value="JAQ03600.1"/>
    <property type="molecule type" value="Transcribed_RNA"/>
</dbReference>
<dbReference type="InterPro" id="IPR028939">
    <property type="entry name" value="P5C_Rdtase_cat_N"/>
</dbReference>
<dbReference type="InterPro" id="IPR036291">
    <property type="entry name" value="NAD(P)-bd_dom_sf"/>
</dbReference>
<dbReference type="EMBL" id="GBHO01002798">
    <property type="protein sequence ID" value="JAG40806.1"/>
    <property type="molecule type" value="Transcribed_RNA"/>
</dbReference>
<feature type="domain" description="Pyrroline-5-carboxylate reductase dimerisation" evidence="9">
    <location>
        <begin position="228"/>
        <end position="332"/>
    </location>
</feature>
<keyword evidence="4 7" id="KW-0641">Proline biosynthesis</keyword>
<dbReference type="EMBL" id="GBHO01004282">
    <property type="protein sequence ID" value="JAG39322.1"/>
    <property type="molecule type" value="Transcribed_RNA"/>
</dbReference>
<evidence type="ECO:0000256" key="6">
    <source>
        <dbReference type="ARBA" id="ARBA00023002"/>
    </source>
</evidence>
<dbReference type="InterPro" id="IPR008927">
    <property type="entry name" value="6-PGluconate_DH-like_C_sf"/>
</dbReference>
<dbReference type="UniPathway" id="UPA00098">
    <property type="reaction ID" value="UER00361"/>
</dbReference>
<evidence type="ECO:0000313" key="11">
    <source>
        <dbReference type="EMBL" id="JAG18204.1"/>
    </source>
</evidence>
<gene>
    <name evidence="12" type="primary">PROC1_4</name>
    <name evidence="13" type="synonym">PROC1_0</name>
    <name evidence="14" type="synonym">PROC1_1</name>
    <name evidence="20" type="synonym">PROC1_10</name>
    <name evidence="21" type="synonym">PROC1_11</name>
    <name evidence="17" type="synonym">PROC1_2</name>
    <name evidence="10" type="synonym">PROC1_3</name>
    <name evidence="11" type="synonym">PROC1_5</name>
    <name evidence="15" type="synonym">PROC1_6</name>
    <name evidence="16" type="synonym">PROC1_7</name>
    <name evidence="18" type="synonym">PROC1_8</name>
    <name evidence="19" type="synonym">PROC1_9</name>
    <name evidence="20" type="ORF">CM83_71103</name>
    <name evidence="21" type="ORF">CM83_71105</name>
    <name evidence="19" type="ORF">CM83_71107</name>
    <name evidence="18" type="ORF">CM83_71109</name>
    <name evidence="16" type="ORF">CM83_71111</name>
    <name evidence="15" type="ORF">CM83_71113</name>
    <name evidence="14" type="ORF">CM83_71115</name>
    <name evidence="13" type="ORF">CM83_71117</name>
    <name evidence="17" type="ORF">CM83_71119</name>
    <name evidence="11" type="ORF">CM83_71121</name>
    <name evidence="12" type="ORF">CM83_71123</name>
    <name evidence="10" type="ORF">CM83_71125</name>
    <name evidence="24" type="ORF">g.76550</name>
    <name evidence="25" type="ORF">g.76552</name>
    <name evidence="23" type="ORF">g.76554</name>
    <name evidence="22" type="ORF">g.76558</name>
</gene>
<evidence type="ECO:0000313" key="16">
    <source>
        <dbReference type="EMBL" id="JAG39319.1"/>
    </source>
</evidence>